<evidence type="ECO:0000259" key="4">
    <source>
        <dbReference type="Pfam" id="PF13243"/>
    </source>
</evidence>
<accession>A0ABX2F5N5</accession>
<dbReference type="InterPro" id="IPR032696">
    <property type="entry name" value="SQ_cyclase_C"/>
</dbReference>
<name>A0ABX2F5N5_9PSEU</name>
<dbReference type="PANTHER" id="PTHR11764:SF20">
    <property type="entry name" value="LANOSTEROL SYNTHASE"/>
    <property type="match status" value="1"/>
</dbReference>
<dbReference type="CDD" id="cd00688">
    <property type="entry name" value="ISOPREN_C2_like"/>
    <property type="match status" value="1"/>
</dbReference>
<evidence type="ECO:0000313" key="6">
    <source>
        <dbReference type="Proteomes" id="UP000763557"/>
    </source>
</evidence>
<evidence type="ECO:0000256" key="1">
    <source>
        <dbReference type="ARBA" id="ARBA00004999"/>
    </source>
</evidence>
<evidence type="ECO:0000313" key="5">
    <source>
        <dbReference type="EMBL" id="NRN66133.1"/>
    </source>
</evidence>
<dbReference type="PANTHER" id="PTHR11764">
    <property type="entry name" value="TERPENE CYCLASE/MUTASE FAMILY MEMBER"/>
    <property type="match status" value="1"/>
</dbReference>
<keyword evidence="6" id="KW-1185">Reference proteome</keyword>
<dbReference type="RefSeq" id="WP_173131586.1">
    <property type="nucleotide sequence ID" value="NZ_CBCSGW010000095.1"/>
</dbReference>
<dbReference type="InterPro" id="IPR008930">
    <property type="entry name" value="Terpenoid_cyclase/PrenylTrfase"/>
</dbReference>
<sequence>MNERKVLLVNLIISVGSGERFLVWLPLGGPCCPQVKVLAGAEPFGRRIEAAAMAALGVAVAYREVLSYQVFLDGTEVYALVKAHEPVEVPPGLVQLPLAQLTGMRTDPLLLTLFQVAGHRAAAEQFAVHVGGEVQRALAKSAEYLEEKFTAEGGRCGWSQYLSNDAVGVLSSAQGLLALAHTKIGSRYIAPTAACLKQSQNEDGGWQVRHSLIGQPNDISITESTCYCMWALLEAGRTPDELAVARGAGWLLATQRGSGGWGASELTKETQVIATAFAVRVLARLGCYPKAVERGVDWLLSAQCPDGGWDYVRVLRKGKPSAAPTAHAVISLLAAGIRPDEPAVARACVSLREKFSETEAEPWRSTIFDTLVDPNTGSRLTFRNYATPWALIALYRAGSGFVDRYIQKGVTRLLDQQDDDGSWRCNGTIPSRTTMWAAHDAVYALTRVVGPTVVDRPVSMECHNEACLEMEAQL</sequence>
<organism evidence="5 6">
    <name type="scientific">Kibdelosporangium persicum</name>
    <dbReference type="NCBI Taxonomy" id="2698649"/>
    <lineage>
        <taxon>Bacteria</taxon>
        <taxon>Bacillati</taxon>
        <taxon>Actinomycetota</taxon>
        <taxon>Actinomycetes</taxon>
        <taxon>Pseudonocardiales</taxon>
        <taxon>Pseudonocardiaceae</taxon>
        <taxon>Kibdelosporangium</taxon>
    </lineage>
</organism>
<feature type="domain" description="Squalene cyclase C-terminal" evidence="4">
    <location>
        <begin position="132"/>
        <end position="267"/>
    </location>
</feature>
<evidence type="ECO:0000256" key="2">
    <source>
        <dbReference type="ARBA" id="ARBA00009755"/>
    </source>
</evidence>
<dbReference type="Pfam" id="PF13243">
    <property type="entry name" value="SQHop_cyclase_C"/>
    <property type="match status" value="1"/>
</dbReference>
<protein>
    <submittedName>
        <fullName evidence="5">Squalene-hopene cyclase C-terminal domain-containing protein</fullName>
    </submittedName>
</protein>
<dbReference type="InterPro" id="IPR018333">
    <property type="entry name" value="Squalene_cyclase"/>
</dbReference>
<dbReference type="Proteomes" id="UP000763557">
    <property type="component" value="Unassembled WGS sequence"/>
</dbReference>
<dbReference type="EMBL" id="JAAATY010000009">
    <property type="protein sequence ID" value="NRN66133.1"/>
    <property type="molecule type" value="Genomic_DNA"/>
</dbReference>
<dbReference type="Gene3D" id="1.50.10.20">
    <property type="match status" value="3"/>
</dbReference>
<evidence type="ECO:0000256" key="3">
    <source>
        <dbReference type="ARBA" id="ARBA00022737"/>
    </source>
</evidence>
<dbReference type="SUPFAM" id="SSF48239">
    <property type="entry name" value="Terpenoid cyclases/Protein prenyltransferases"/>
    <property type="match status" value="1"/>
</dbReference>
<comment type="pathway">
    <text evidence="1">Secondary metabolite biosynthesis; hopanoid biosynthesis.</text>
</comment>
<reference evidence="5 6" key="1">
    <citation type="submission" date="2020-01" db="EMBL/GenBank/DDBJ databases">
        <title>Kibdelosporangium persica a novel Actinomycetes from a hot desert in Iran.</title>
        <authorList>
            <person name="Safaei N."/>
            <person name="Zaburannyi N."/>
            <person name="Mueller R."/>
            <person name="Wink J."/>
        </authorList>
    </citation>
    <scope>NUCLEOTIDE SEQUENCE [LARGE SCALE GENOMIC DNA]</scope>
    <source>
        <strain evidence="5 6">4NS15</strain>
    </source>
</reference>
<comment type="caution">
    <text evidence="5">The sequence shown here is derived from an EMBL/GenBank/DDBJ whole genome shotgun (WGS) entry which is preliminary data.</text>
</comment>
<gene>
    <name evidence="5" type="ORF">GC106_33510</name>
</gene>
<comment type="similarity">
    <text evidence="2">Belongs to the terpene cyclase/mutase family.</text>
</comment>
<keyword evidence="3" id="KW-0677">Repeat</keyword>
<proteinExistence type="inferred from homology"/>